<dbReference type="InterPro" id="IPR004114">
    <property type="entry name" value="THUMP_dom"/>
</dbReference>
<comment type="caution">
    <text evidence="4">The sequence shown here is derived from an EMBL/GenBank/DDBJ whole genome shotgun (WGS) entry which is preliminary data.</text>
</comment>
<dbReference type="CDD" id="cd11717">
    <property type="entry name" value="THUMP_THUMPD1_like"/>
    <property type="match status" value="1"/>
</dbReference>
<dbReference type="Pfam" id="PF02926">
    <property type="entry name" value="THUMP"/>
    <property type="match status" value="1"/>
</dbReference>
<dbReference type="RefSeq" id="XP_044715489.1">
    <property type="nucleotide sequence ID" value="XM_044869538.1"/>
</dbReference>
<dbReference type="OrthoDB" id="367221at2759"/>
<feature type="region of interest" description="Disordered" evidence="2">
    <location>
        <begin position="1"/>
        <end position="40"/>
    </location>
</feature>
<dbReference type="PANTHER" id="PTHR13452:SF10">
    <property type="entry name" value="THUMP DOMAIN-CONTAINING PROTEIN 1"/>
    <property type="match status" value="1"/>
</dbReference>
<dbReference type="GO" id="GO:0006400">
    <property type="term" value="P:tRNA modification"/>
    <property type="evidence" value="ECO:0007669"/>
    <property type="project" value="InterPro"/>
</dbReference>
<feature type="domain" description="THUMP" evidence="3">
    <location>
        <begin position="166"/>
        <end position="289"/>
    </location>
</feature>
<dbReference type="PROSITE" id="PS51165">
    <property type="entry name" value="THUMP"/>
    <property type="match status" value="1"/>
</dbReference>
<accession>A0A9P8MMU7</accession>
<name>A0A9P8MMU7_9HYPO</name>
<evidence type="ECO:0000256" key="2">
    <source>
        <dbReference type="SAM" id="MobiDB-lite"/>
    </source>
</evidence>
<organism evidence="4 5">
    <name type="scientific">Hirsutella rhossiliensis</name>
    <dbReference type="NCBI Taxonomy" id="111463"/>
    <lineage>
        <taxon>Eukaryota</taxon>
        <taxon>Fungi</taxon>
        <taxon>Dikarya</taxon>
        <taxon>Ascomycota</taxon>
        <taxon>Pezizomycotina</taxon>
        <taxon>Sordariomycetes</taxon>
        <taxon>Hypocreomycetidae</taxon>
        <taxon>Hypocreales</taxon>
        <taxon>Ophiocordycipitaceae</taxon>
        <taxon>Hirsutella</taxon>
    </lineage>
</organism>
<dbReference type="SUPFAM" id="SSF143437">
    <property type="entry name" value="THUMP domain-like"/>
    <property type="match status" value="1"/>
</dbReference>
<reference evidence="4" key="1">
    <citation type="submission" date="2021-09" db="EMBL/GenBank/DDBJ databases">
        <title>A high-quality genome of the endoparasitic fungus Hirsutella rhossiliensis with a comparison of Hirsutella genomes reveals transposable elements contributing to genome size variation.</title>
        <authorList>
            <person name="Lin R."/>
            <person name="Jiao Y."/>
            <person name="Sun X."/>
            <person name="Ling J."/>
            <person name="Xie B."/>
            <person name="Cheng X."/>
        </authorList>
    </citation>
    <scope>NUCLEOTIDE SEQUENCE</scope>
    <source>
        <strain evidence="4">HR02</strain>
    </source>
</reference>
<evidence type="ECO:0000259" key="3">
    <source>
        <dbReference type="PROSITE" id="PS51165"/>
    </source>
</evidence>
<gene>
    <name evidence="4" type="ORF">HRG_11068</name>
</gene>
<dbReference type="GeneID" id="68360196"/>
<evidence type="ECO:0000313" key="5">
    <source>
        <dbReference type="Proteomes" id="UP000824596"/>
    </source>
</evidence>
<dbReference type="EMBL" id="JAIZPD010000018">
    <property type="protein sequence ID" value="KAH0957975.1"/>
    <property type="molecule type" value="Genomic_DNA"/>
</dbReference>
<dbReference type="Proteomes" id="UP000824596">
    <property type="component" value="Unassembled WGS sequence"/>
</dbReference>
<keyword evidence="5" id="KW-1185">Reference proteome</keyword>
<feature type="compositionally biased region" description="Basic and acidic residues" evidence="2">
    <location>
        <begin position="325"/>
        <end position="339"/>
    </location>
</feature>
<evidence type="ECO:0000313" key="4">
    <source>
        <dbReference type="EMBL" id="KAH0957975.1"/>
    </source>
</evidence>
<proteinExistence type="predicted"/>
<feature type="compositionally biased region" description="Basic residues" evidence="2">
    <location>
        <begin position="1"/>
        <end position="10"/>
    </location>
</feature>
<dbReference type="PANTHER" id="PTHR13452">
    <property type="entry name" value="THUMP DOMAIN CONTAINING PROTEIN 1-RELATED"/>
    <property type="match status" value="1"/>
</dbReference>
<dbReference type="GO" id="GO:0003723">
    <property type="term" value="F:RNA binding"/>
    <property type="evidence" value="ECO:0007669"/>
    <property type="project" value="UniProtKB-UniRule"/>
</dbReference>
<dbReference type="Gene3D" id="3.30.2300.10">
    <property type="entry name" value="THUMP superfamily"/>
    <property type="match status" value="1"/>
</dbReference>
<evidence type="ECO:0000256" key="1">
    <source>
        <dbReference type="PROSITE-ProRule" id="PRU00529"/>
    </source>
</evidence>
<sequence>MTDRAQKRKQGPNGADGAGSAQKKSKGGNAGRWKTPHHKAKMAERVDMGSALDVGDQGIWVTFVRGMKTKAVREFQELCDEYGEGLYNIKQPGTDDASTSDNAGEGQGIEASIEDELSSMREQRKPKPERTFAPISTGLECLFFMKTRKPVQPEDLARKICEDARDCPDPRQRKCRYINRLTPVFDTDKATENGIVRLARKVLAPSFSLKGESEADAGATGEPRDADSSPACTFAIRHNIRNHTALKSDEVKKMIASVVGAEHKVNLSNPDKVILVEIFQLFCGISVVDGREWEALKRYNVNSLYVMPRAGETDKAGGSAQEQDSAGKERREKGDKKLCAESAAS</sequence>
<protein>
    <submittedName>
        <fullName evidence="4">THUMP domain-containing protein</fullName>
    </submittedName>
</protein>
<dbReference type="SMART" id="SM00981">
    <property type="entry name" value="THUMP"/>
    <property type="match status" value="1"/>
</dbReference>
<keyword evidence="1" id="KW-0694">RNA-binding</keyword>
<feature type="region of interest" description="Disordered" evidence="2">
    <location>
        <begin position="310"/>
        <end position="345"/>
    </location>
</feature>
<dbReference type="AlphaFoldDB" id="A0A9P8MMU7"/>
<dbReference type="InterPro" id="IPR040183">
    <property type="entry name" value="THUMPD1-like"/>
</dbReference>